<evidence type="ECO:0000259" key="8">
    <source>
        <dbReference type="PROSITE" id="PS50089"/>
    </source>
</evidence>
<dbReference type="PANTHER" id="PTHR10044">
    <property type="entry name" value="INHIBITOR OF APOPTOSIS"/>
    <property type="match status" value="1"/>
</dbReference>
<dbReference type="InterPro" id="IPR001841">
    <property type="entry name" value="Znf_RING"/>
</dbReference>
<evidence type="ECO:0000313" key="10">
    <source>
        <dbReference type="Proteomes" id="UP001634394"/>
    </source>
</evidence>
<keyword evidence="10" id="KW-1185">Reference proteome</keyword>
<keyword evidence="3" id="KW-0479">Metal-binding</keyword>
<evidence type="ECO:0000256" key="4">
    <source>
        <dbReference type="ARBA" id="ARBA00022771"/>
    </source>
</evidence>
<dbReference type="Gene3D" id="1.10.1170.10">
    <property type="entry name" value="Inhibitor Of Apoptosis Protein (2mihbC-IAP-1), Chain A"/>
    <property type="match status" value="2"/>
</dbReference>
<organism evidence="9 10">
    <name type="scientific">Sinanodonta woodiana</name>
    <name type="common">Chinese pond mussel</name>
    <name type="synonym">Anodonta woodiana</name>
    <dbReference type="NCBI Taxonomy" id="1069815"/>
    <lineage>
        <taxon>Eukaryota</taxon>
        <taxon>Metazoa</taxon>
        <taxon>Spiralia</taxon>
        <taxon>Lophotrochozoa</taxon>
        <taxon>Mollusca</taxon>
        <taxon>Bivalvia</taxon>
        <taxon>Autobranchia</taxon>
        <taxon>Heteroconchia</taxon>
        <taxon>Palaeoheterodonta</taxon>
        <taxon>Unionida</taxon>
        <taxon>Unionoidea</taxon>
        <taxon>Unionidae</taxon>
        <taxon>Unioninae</taxon>
        <taxon>Sinanodonta</taxon>
    </lineage>
</organism>
<dbReference type="PANTHER" id="PTHR10044:SF139">
    <property type="entry name" value="DEATH-ASSOCIATED INHIBITOR OF APOPTOSIS 2"/>
    <property type="match status" value="1"/>
</dbReference>
<dbReference type="GO" id="GO:0006915">
    <property type="term" value="P:apoptotic process"/>
    <property type="evidence" value="ECO:0007669"/>
    <property type="project" value="UniProtKB-KW"/>
</dbReference>
<proteinExistence type="inferred from homology"/>
<sequence length="563" mass="63229">MARPENDKESFTNACPTSLQCYVENVLNSSEIDSKIKLMNNEWARYISFRTFPQNAPVHPNRLSKSGFYYTGQGDETICFSCGFRNKNWKAGESPHEVHTRLSPNCNFANGTGDGNIPILDGNVHLNGPCKGINQIADATVQSPACDTIERNEMQFEPLCARKNDEVTNTRIANSQYTPADANNTTEEATNDTSKFAEGRSMNSTTLDKPHNDTIKDPEVSTITNETWTAKTEDSKLEIPKPEPMKESIDIPEIYVEKPKHPHYSILTSRLESFRGWPSLAAQKPSELAAAGLYYVGVGDCVRCFNCGGGLRSWEEGDDPWIEHARWYPNCSFLKQSRGEDFVLRQMAGINLRSEETLDDLWGTCEMKSGDEASIVRETANSNSIDSPAVQSIRSMGYSLEIVREAIKRLESRKGQSKMFANDLMEVIFEIEEAETSKQANEPKSTYDTVKKLDDINGTWNAENASNEKKNNHFSLHDTIHSEVKEGKDSTKYNMSSKELESLLEKNQELKDQMTCKICMDREACIVFLPCCHMMACPQCAPALRKCPVCRQLVKGTVRAYVS</sequence>
<dbReference type="GO" id="GO:0008270">
    <property type="term" value="F:zinc ion binding"/>
    <property type="evidence" value="ECO:0007669"/>
    <property type="project" value="UniProtKB-KW"/>
</dbReference>
<feature type="compositionally biased region" description="Basic and acidic residues" evidence="7">
    <location>
        <begin position="208"/>
        <end position="218"/>
    </location>
</feature>
<dbReference type="InterPro" id="IPR013083">
    <property type="entry name" value="Znf_RING/FYVE/PHD"/>
</dbReference>
<evidence type="ECO:0000256" key="7">
    <source>
        <dbReference type="SAM" id="MobiDB-lite"/>
    </source>
</evidence>
<accession>A0ABD3XCM7</accession>
<evidence type="ECO:0000256" key="6">
    <source>
        <dbReference type="PROSITE-ProRule" id="PRU00175"/>
    </source>
</evidence>
<dbReference type="EMBL" id="JBJQND010000003">
    <property type="protein sequence ID" value="KAL3882670.1"/>
    <property type="molecule type" value="Genomic_DNA"/>
</dbReference>
<dbReference type="InterPro" id="IPR050784">
    <property type="entry name" value="IAP"/>
</dbReference>
<dbReference type="FunFam" id="1.10.1170.10:FF:000002">
    <property type="entry name" value="Baculoviral IAP repeat containing 7"/>
    <property type="match status" value="1"/>
</dbReference>
<feature type="domain" description="RING-type" evidence="8">
    <location>
        <begin position="516"/>
        <end position="551"/>
    </location>
</feature>
<name>A0ABD3XCM7_SINWO</name>
<dbReference type="FunFam" id="1.10.1170.10:FF:000003">
    <property type="entry name" value="E3 ubiquitin-protein ligase XIAP"/>
    <property type="match status" value="1"/>
</dbReference>
<evidence type="ECO:0000313" key="9">
    <source>
        <dbReference type="EMBL" id="KAL3882670.1"/>
    </source>
</evidence>
<comment type="caution">
    <text evidence="9">The sequence shown here is derived from an EMBL/GenBank/DDBJ whole genome shotgun (WGS) entry which is preliminary data.</text>
</comment>
<dbReference type="Proteomes" id="UP001634394">
    <property type="component" value="Unassembled WGS sequence"/>
</dbReference>
<dbReference type="SMART" id="SM00238">
    <property type="entry name" value="BIR"/>
    <property type="match status" value="2"/>
</dbReference>
<evidence type="ECO:0000256" key="1">
    <source>
        <dbReference type="ARBA" id="ARBA00006672"/>
    </source>
</evidence>
<evidence type="ECO:0000256" key="5">
    <source>
        <dbReference type="ARBA" id="ARBA00022833"/>
    </source>
</evidence>
<dbReference type="Pfam" id="PF00653">
    <property type="entry name" value="BIR"/>
    <property type="match status" value="2"/>
</dbReference>
<dbReference type="Gene3D" id="3.30.40.10">
    <property type="entry name" value="Zinc/RING finger domain, C3HC4 (zinc finger)"/>
    <property type="match status" value="1"/>
</dbReference>
<evidence type="ECO:0000256" key="2">
    <source>
        <dbReference type="ARBA" id="ARBA00022703"/>
    </source>
</evidence>
<keyword evidence="4 6" id="KW-0863">Zinc-finger</keyword>
<dbReference type="PROSITE" id="PS50143">
    <property type="entry name" value="BIR_REPEAT_2"/>
    <property type="match status" value="2"/>
</dbReference>
<dbReference type="SUPFAM" id="SSF57924">
    <property type="entry name" value="Inhibitor of apoptosis (IAP) repeat"/>
    <property type="match status" value="2"/>
</dbReference>
<dbReference type="PROSITE" id="PS50089">
    <property type="entry name" value="ZF_RING_2"/>
    <property type="match status" value="1"/>
</dbReference>
<dbReference type="InterPro" id="IPR001370">
    <property type="entry name" value="BIR_rpt"/>
</dbReference>
<reference evidence="9 10" key="1">
    <citation type="submission" date="2024-11" db="EMBL/GenBank/DDBJ databases">
        <title>Chromosome-level genome assembly of the freshwater bivalve Anodonta woodiana.</title>
        <authorList>
            <person name="Chen X."/>
        </authorList>
    </citation>
    <scope>NUCLEOTIDE SEQUENCE [LARGE SCALE GENOMIC DNA]</scope>
    <source>
        <strain evidence="9">MN2024</strain>
        <tissue evidence="9">Gills</tissue>
    </source>
</reference>
<feature type="compositionally biased region" description="Low complexity" evidence="7">
    <location>
        <begin position="181"/>
        <end position="193"/>
    </location>
</feature>
<keyword evidence="2" id="KW-0053">Apoptosis</keyword>
<feature type="region of interest" description="Disordered" evidence="7">
    <location>
        <begin position="181"/>
        <end position="218"/>
    </location>
</feature>
<protein>
    <recommendedName>
        <fullName evidence="8">RING-type domain-containing protein</fullName>
    </recommendedName>
</protein>
<comment type="similarity">
    <text evidence="1">Belongs to the IAP family.</text>
</comment>
<dbReference type="PROSITE" id="PS01282">
    <property type="entry name" value="BIR_REPEAT_1"/>
    <property type="match status" value="1"/>
</dbReference>
<keyword evidence="5" id="KW-0862">Zinc</keyword>
<dbReference type="Pfam" id="PF13920">
    <property type="entry name" value="zf-C3HC4_3"/>
    <property type="match status" value="1"/>
</dbReference>
<gene>
    <name evidence="9" type="ORF">ACJMK2_028987</name>
</gene>
<dbReference type="AlphaFoldDB" id="A0ABD3XCM7"/>
<dbReference type="CDD" id="cd16713">
    <property type="entry name" value="RING-HC_BIRC2_3_7"/>
    <property type="match status" value="1"/>
</dbReference>
<evidence type="ECO:0000256" key="3">
    <source>
        <dbReference type="ARBA" id="ARBA00022723"/>
    </source>
</evidence>
<dbReference type="CDD" id="cd00022">
    <property type="entry name" value="BIR"/>
    <property type="match status" value="2"/>
</dbReference>